<evidence type="ECO:0000313" key="4">
    <source>
        <dbReference type="EMBL" id="THV25032.1"/>
    </source>
</evidence>
<accession>A0A4S8P879</accession>
<dbReference type="GO" id="GO:0009236">
    <property type="term" value="P:cobalamin biosynthetic process"/>
    <property type="evidence" value="ECO:0007669"/>
    <property type="project" value="UniProtKB-UniPathway"/>
</dbReference>
<evidence type="ECO:0000256" key="2">
    <source>
        <dbReference type="ARBA" id="ARBA00022573"/>
    </source>
</evidence>
<protein>
    <submittedName>
        <fullName evidence="4">Cobalt-precorrin-6A reductase</fullName>
        <ecNumber evidence="4">1.3.1.106</ecNumber>
    </submittedName>
</protein>
<evidence type="ECO:0000313" key="5">
    <source>
        <dbReference type="Proteomes" id="UP000308828"/>
    </source>
</evidence>
<evidence type="ECO:0000256" key="3">
    <source>
        <dbReference type="ARBA" id="ARBA00023002"/>
    </source>
</evidence>
<dbReference type="Pfam" id="PF02571">
    <property type="entry name" value="CbiJ"/>
    <property type="match status" value="1"/>
</dbReference>
<dbReference type="Proteomes" id="UP000308828">
    <property type="component" value="Unassembled WGS sequence"/>
</dbReference>
<dbReference type="OrthoDB" id="5183775at2"/>
<dbReference type="PROSITE" id="PS51014">
    <property type="entry name" value="COBK_CBIJ"/>
    <property type="match status" value="1"/>
</dbReference>
<dbReference type="RefSeq" id="WP_136596878.1">
    <property type="nucleotide sequence ID" value="NZ_STGV01000001.1"/>
</dbReference>
<dbReference type="EMBL" id="STGV01000001">
    <property type="protein sequence ID" value="THV25032.1"/>
    <property type="molecule type" value="Genomic_DNA"/>
</dbReference>
<reference evidence="4 5" key="1">
    <citation type="submission" date="2019-04" db="EMBL/GenBank/DDBJ databases">
        <title>Genome sequence of strain shin9-1.</title>
        <authorList>
            <person name="Gao J."/>
            <person name="Sun J."/>
        </authorList>
    </citation>
    <scope>NUCLEOTIDE SEQUENCE [LARGE SCALE GENOMIC DNA]</scope>
    <source>
        <strain evidence="5">shin9-1</strain>
    </source>
</reference>
<dbReference type="GO" id="GO:0016994">
    <property type="term" value="F:precorrin-6A reductase activity"/>
    <property type="evidence" value="ECO:0007669"/>
    <property type="project" value="InterPro"/>
</dbReference>
<comment type="pathway">
    <text evidence="1">Cofactor biosynthesis; adenosylcobalamin biosynthesis.</text>
</comment>
<dbReference type="EC" id="1.3.1.106" evidence="4"/>
<dbReference type="InterPro" id="IPR003723">
    <property type="entry name" value="Precorrin-6x_reduct"/>
</dbReference>
<name>A0A4S8P879_9HYPH</name>
<dbReference type="PANTHER" id="PTHR36925">
    <property type="entry name" value="COBALT-PRECORRIN-6A REDUCTASE"/>
    <property type="match status" value="1"/>
</dbReference>
<comment type="caution">
    <text evidence="4">The sequence shown here is derived from an EMBL/GenBank/DDBJ whole genome shotgun (WGS) entry which is preliminary data.</text>
</comment>
<evidence type="ECO:0000256" key="1">
    <source>
        <dbReference type="ARBA" id="ARBA00004953"/>
    </source>
</evidence>
<proteinExistence type="predicted"/>
<dbReference type="UniPathway" id="UPA00148"/>
<dbReference type="AlphaFoldDB" id="A0A4S8P879"/>
<keyword evidence="5" id="KW-1185">Reference proteome</keyword>
<dbReference type="PANTHER" id="PTHR36925:SF1">
    <property type="entry name" value="COBALT-PRECORRIN-6A REDUCTASE"/>
    <property type="match status" value="1"/>
</dbReference>
<dbReference type="NCBIfam" id="NF005968">
    <property type="entry name" value="PRK08057.1-2"/>
    <property type="match status" value="1"/>
</dbReference>
<organism evidence="4 5">
    <name type="scientific">Peteryoungia ipomoeae</name>
    <dbReference type="NCBI Taxonomy" id="1210932"/>
    <lineage>
        <taxon>Bacteria</taxon>
        <taxon>Pseudomonadati</taxon>
        <taxon>Pseudomonadota</taxon>
        <taxon>Alphaproteobacteria</taxon>
        <taxon>Hyphomicrobiales</taxon>
        <taxon>Rhizobiaceae</taxon>
        <taxon>Peteryoungia</taxon>
    </lineage>
</organism>
<sequence>MSTDAGQKRILILGGTAQALNIARDEIAKGNDVITALAGRTEAPTLPPGRHRIGGFGGAKGLARYLKEEGIDLLIDATHPFAKTISENAVLAAQQSGIPLKTVTRAPWQAEQGETWLKVADEAAAAALLPAGARAFLALGRQHVALFRSREDCHFILRVVDPPIEPSTDSRWQWVIGKPAQAADTEKALFEAHGITHLVCRNSGGTAGYAKLEAARMLSLPVVMIERPLSNSSRSGTASVSDNAAKSKR</sequence>
<gene>
    <name evidence="4" type="ORF">FAA97_02150</name>
</gene>
<keyword evidence="3 4" id="KW-0560">Oxidoreductase</keyword>
<keyword evidence="2" id="KW-0169">Cobalamin biosynthesis</keyword>